<gene>
    <name evidence="2" type="ORF">FUAX_33290</name>
</gene>
<dbReference type="AlphaFoldDB" id="A0AAU9CZJ6"/>
<reference evidence="2 3" key="1">
    <citation type="submission" date="2021-12" db="EMBL/GenBank/DDBJ databases">
        <title>Genome sequencing of bacteria with rrn-lacking chromosome and rrn-plasmid.</title>
        <authorList>
            <person name="Anda M."/>
            <person name="Iwasaki W."/>
        </authorList>
    </citation>
    <scope>NUCLEOTIDE SEQUENCE [LARGE SCALE GENOMIC DNA]</scope>
    <source>
        <strain evidence="2 3">DSM 100852</strain>
    </source>
</reference>
<evidence type="ECO:0000256" key="1">
    <source>
        <dbReference type="SAM" id="SignalP"/>
    </source>
</evidence>
<organism evidence="2 3">
    <name type="scientific">Fulvitalea axinellae</name>
    <dbReference type="NCBI Taxonomy" id="1182444"/>
    <lineage>
        <taxon>Bacteria</taxon>
        <taxon>Pseudomonadati</taxon>
        <taxon>Bacteroidota</taxon>
        <taxon>Cytophagia</taxon>
        <taxon>Cytophagales</taxon>
        <taxon>Persicobacteraceae</taxon>
        <taxon>Fulvitalea</taxon>
    </lineage>
</organism>
<feature type="chain" id="PRO_5043471029" evidence="1">
    <location>
        <begin position="31"/>
        <end position="241"/>
    </location>
</feature>
<dbReference type="Proteomes" id="UP001348817">
    <property type="component" value="Chromosome"/>
</dbReference>
<sequence length="241" mass="28492">MHNSTMRKALKVLNILGFILFSFSSLHSQALLETPYKKRFKKEEKKFALNKVKTIYKCLEVKTFKNGQNSVKIDTIEIHRYNKKGKLSEIKRFYSRGFRRIVSEYDSIGRIKKESVFDGNFNTLIGLTTWVYDTKDNLIEQRDGPYLTIIPKSKPNEEHYFERGTLKRVTRLSADKTGLIYTIEEFGEDKKLITRGIYELDSKKRLIRYKSSVNSKYPASESYLLTFRSPFLLQFWKLYDK</sequence>
<dbReference type="EMBL" id="AP025314">
    <property type="protein sequence ID" value="BDD10897.1"/>
    <property type="molecule type" value="Genomic_DNA"/>
</dbReference>
<keyword evidence="3" id="KW-1185">Reference proteome</keyword>
<dbReference type="KEGG" id="fax:FUAX_33290"/>
<accession>A0AAU9CZJ6</accession>
<feature type="signal peptide" evidence="1">
    <location>
        <begin position="1"/>
        <end position="30"/>
    </location>
</feature>
<dbReference type="Gene3D" id="3.90.930.1">
    <property type="match status" value="1"/>
</dbReference>
<protein>
    <submittedName>
        <fullName evidence="2">Uncharacterized protein</fullName>
    </submittedName>
</protein>
<keyword evidence="1" id="KW-0732">Signal</keyword>
<proteinExistence type="predicted"/>
<name>A0AAU9CZJ6_9BACT</name>
<evidence type="ECO:0000313" key="3">
    <source>
        <dbReference type="Proteomes" id="UP001348817"/>
    </source>
</evidence>
<evidence type="ECO:0000313" key="2">
    <source>
        <dbReference type="EMBL" id="BDD10897.1"/>
    </source>
</evidence>